<dbReference type="InterPro" id="IPR038550">
    <property type="entry name" value="GPCR_3_9-Cys_sf"/>
</dbReference>
<keyword evidence="5 13" id="KW-0732">Signal</keyword>
<evidence type="ECO:0000256" key="11">
    <source>
        <dbReference type="ARBA" id="ARBA00023224"/>
    </source>
</evidence>
<dbReference type="GO" id="GO:0004930">
    <property type="term" value="F:G protein-coupled receptor activity"/>
    <property type="evidence" value="ECO:0007669"/>
    <property type="project" value="UniProtKB-KW"/>
</dbReference>
<keyword evidence="8 12" id="KW-0472">Membrane</keyword>
<dbReference type="InterPro" id="IPR011500">
    <property type="entry name" value="GPCR_3_9-Cys_dom"/>
</dbReference>
<dbReference type="EMBL" id="CP026245">
    <property type="protein sequence ID" value="AWO98884.1"/>
    <property type="molecule type" value="Genomic_DNA"/>
</dbReference>
<feature type="domain" description="G-protein coupled receptors family 3 profile" evidence="14">
    <location>
        <begin position="1249"/>
        <end position="1513"/>
    </location>
</feature>
<dbReference type="Pfam" id="PF07562">
    <property type="entry name" value="NCD3G"/>
    <property type="match status" value="5"/>
</dbReference>
<dbReference type="Pfam" id="PF01094">
    <property type="entry name" value="ANF_receptor"/>
    <property type="match status" value="5"/>
</dbReference>
<feature type="transmembrane region" description="Helical" evidence="12">
    <location>
        <begin position="1319"/>
        <end position="1343"/>
    </location>
</feature>
<dbReference type="STRING" id="52904.ENSSMAP00000019074"/>
<feature type="transmembrane region" description="Helical" evidence="12">
    <location>
        <begin position="629"/>
        <end position="650"/>
    </location>
</feature>
<dbReference type="CDD" id="cd06364">
    <property type="entry name" value="PBP1_CaSR"/>
    <property type="match status" value="3"/>
</dbReference>
<dbReference type="SUPFAM" id="SSF53822">
    <property type="entry name" value="Periplasmic binding protein-like I"/>
    <property type="match status" value="5"/>
</dbReference>
<feature type="transmembrane region" description="Helical" evidence="12">
    <location>
        <begin position="2197"/>
        <end position="2224"/>
    </location>
</feature>
<evidence type="ECO:0000256" key="2">
    <source>
        <dbReference type="ARBA" id="ARBA00007242"/>
    </source>
</evidence>
<dbReference type="Proteomes" id="UP000246464">
    <property type="component" value="Chromosome 3"/>
</dbReference>
<evidence type="ECO:0000256" key="6">
    <source>
        <dbReference type="ARBA" id="ARBA00022989"/>
    </source>
</evidence>
<dbReference type="SMART" id="SM01411">
    <property type="entry name" value="Ephrin_rec_like"/>
    <property type="match status" value="5"/>
</dbReference>
<keyword evidence="16" id="KW-1185">Reference proteome</keyword>
<comment type="subcellular location">
    <subcellularLocation>
        <location evidence="1">Cell membrane</location>
        <topology evidence="1">Multi-pass membrane protein</topology>
    </subcellularLocation>
</comment>
<keyword evidence="7" id="KW-0297">G-protein coupled receptor</keyword>
<feature type="transmembrane region" description="Helical" evidence="12">
    <location>
        <begin position="3387"/>
        <end position="3411"/>
    </location>
</feature>
<dbReference type="PRINTS" id="PR00248">
    <property type="entry name" value="GPCRMGR"/>
</dbReference>
<evidence type="ECO:0000313" key="15">
    <source>
        <dbReference type="EMBL" id="AWO98884.1"/>
    </source>
</evidence>
<dbReference type="CDD" id="cd15283">
    <property type="entry name" value="7tmC_V2R_pheromone"/>
    <property type="match status" value="4"/>
</dbReference>
<dbReference type="Pfam" id="PF00003">
    <property type="entry name" value="7tm_3"/>
    <property type="match status" value="5"/>
</dbReference>
<accession>A0A2U9B4J8</accession>
<dbReference type="PROSITE" id="PS00981">
    <property type="entry name" value="G_PROTEIN_RECEP_F3_3"/>
    <property type="match status" value="4"/>
</dbReference>
<dbReference type="GO" id="GO:0005886">
    <property type="term" value="C:plasma membrane"/>
    <property type="evidence" value="ECO:0007669"/>
    <property type="project" value="UniProtKB-SubCell"/>
</dbReference>
<sequence>MLLIADLLLISLLAVRGRKPLCQTYGTKELSQFSKEGDINIGGIFSFHQNPVSVNPALQINPGTIQCEGLDPGELQYAYTMMFAIEEINNSSELLPGVTLGYRILDSCPSIPLSIRASLNLMNRYESEEGSCNKLSNVHAVIGDTTSTSTIGIARTMGPFHIPVISHSATCACLSNRREYPSFFRTIPSDIYQSKALAKLVKHFGWTWVGAIRTNSDYGNGGMATFLEAAEMEGVCVEYSVAIYRTDPRKWFLEVVDIIKKSTSKVIVAFADGTDLDILIKELHAQNVTGLQWVGSEGWITYRYIASPVNYAVVQGAVGFAALNAHIPGLQEFLSNSRPSTTPGDRGLVELWEMMFSCTLTPQAETHTPGSVAACTGEESLRDTKTRFSDVSDASLLNNVYKATYAVGHALHMLYTCNDGHGPFENNTCADREHIQPWQVLHYLMQVNFTTKIGQTVFFDELGDPVARYALVNWQKDQNGYIVFETIGYYDASRPEGQQFEMKGDVEAIWAGENLEVPWSICSESCLPGTRRAFVKGKPICCFDCIICADGEFSNSTNAVKCDKCPPEYKSNEERNSCDLKAIEFLTFRELMGILLVTFSVFGACLAMTIALIFFHYRQTPIVRANNSELSFLLLFSLTLCFLCSLTFIGRPSEWSCMLRHTAFGITFVLCISCVLGKTIVAEQPVCRQRGDPENPQLSKDGDIMLGAIFSFHSSWKDKRDAYMHKPLPLECTSLNFRGFQFAQAMLFAIEEINKATDLLPGISLGYAMYDSCGSIARSVRVALALANGNEIVSARSEAPCTRPAQMQAIMGETSSSPCMAIATVIGPFHVPLISHYATCACLSDKTKYPSFLRTIPSDYYQSRALAQLVKHFGWTWLGAIRTNDDYGNNGMATFTETARQLGICLEYSVSFFRTDPPDKIQKVIDIIKVSTSKVIVAFLSHLDMDVLIHELSHHNLTGYQWVGSEGWIFDSQIAEMDRHHILDGAIGLSIPKAHVSGMREFILDVKPLNSSSNDIVREFWEMLFSCKFKRSKSTGNQRECTGHEDLTGVHNSFTDMSLMPIFNNVYKGVYAVAHALHGILGCNDTCNNKVQLDPFTILQRIRNIQFKTKEGVDVYFNEDGDPAAKYEIINWQPTENGFVDFVTVGLYDASLPTDNQLNLQNKSLIWAKNSKRVPVSVCSEKCPPGTRKVLQKGKPVCCFDCIRCAEGEISNITDSVACVRCHPEFWSNERRDACVKKEAEFLSYEDIMGTLLTAASLFGTCMTAFVAFIFFRHRKTPIVRANNSELSFLLLFSLTLCFLCSLSFIGRPSEWSCMLRHTAFGITFVLCISCVLGKTIVVLMAFRATLPGSNLIKWFGPTQQRLSVLVFTLIQVAICIMWLTISPPFPLKNFEEFKDKIILECALGSAVGFWAVLGYIGILAILCFILAFLARKLPDNFNEAKFITFSMLIFCAVWITFIPAYVSSPGKFSVAVEIFAILASSFGLLFCIFIPKCYVILLKPEKNTKKNMMGKIIPEERKCKNFNFREFKFAQAMIFAINEINKNPEMLPNVTLGYKIYDNCGAMDILRAALALVSGIEGEVSDDNCTRGETVQAILGHSGSRPTIAFEQVVGRFHIPVISHFATCACLSNRREYPTFFRTIPSDYYQSRALAKLVRLFSWTWIGAIAVDNEYGRKGIAAFIQNAQDNGVCIEYSEFISSSGPLESLQRIITIIKHATSRVIVAFMSHREIKLLATELYRQNITGLQWVGSEAWITDHSLTDSEGHSILEGALGFTVSRAQIPGLEEHLRQLHPSQFPHSQFVRDFWEDVFDCSLNETANTQRKPCSGFESLQNIESTFTDVSELRFSNNVYKSVYAVAHALDNLIKCEDGKGPFASGSCADAKHIEPWQVVKHLSTVNFTTGGGERVYFDNNGDSPARYELINLQLTNKGTMEGVTVGLYDASLPESHQFIMNNIPVNWGNKLSKVVPVSVCSRSCLRGTRKVLQKGRPVCCYDCIPCPAGEISNLSDSVDCMKCPLEYWSNNEKDACIPKAIEFLAYDEILGTLLALFSLLGVYLTMITTIVFYCHKETPLVRANNSELSFLLLFSLTLCFLCSLTFIGRPSEWSCMLRHTAFGITFVLCISCVLGKTIVVLMAFRATLPGRNVMKWFGPAQQRLSVLAFTLIQVLTCLLWLTISPPFPFKNPLLYEDRIILECDLGSAVGFWAVLGYIGLLALLCFLLAFLARKLPDNFNEAKLITFSMLIFCAVWITFIPAYVSSPGKFTVAVEIFAILASSYGLLFCIFFPKCFIILFRGVTPVCRLQGIVQPPELTKAGHFSLGGIFTFRTGYRGSVPTFQTLPDPPKCLNINVREFKFAQTMIFAIEEINQDPAILPDHTLGYKIYNSCGMTNIIKSAVDSTTGQREIIDEWNCTTADTTLAVLGHSASAPTVGFARIIGRFQIPVISHFATCACLSNREEFPSFFRTIPSDLHQSRALAKLVRLFGWTWVGAISNKNDYGINGIATFTQAAREEGVCIEYYQAFEQTGPVRELSKVVETVRYSTSKVIVAFMSHREVKVLATELYKQNITGLQWVGSDAWITDHSLTDSEGHSILVGSLGFVVSRAQIPGLEEHLRRVHPSQFPHSQFVRDFWEDSFGCSLSDNTSTQRKPCSGYESLQNAKSYFTDVSELRFTNNVYKSVYAVANALHDMVMCEEKRGPFYNGSCADPKHIQPWQVLHYLQNINFTTSQGERVTFDQNGDPQARYELINLQHVSSGTMHVATVGVFDATLPRERQFTLNDMKIVWSGGSHTVPVSVCSESCPPGKRKVLQKGRPVCCYDCIPCAEGEISNITDSVECFKCPTDYWPNTRGDTCILKEIEFLSYAELMGMILTFFCLLGAILTSMIALVFFHSRETPIVRANNSELSFLLLFSLTLCFLCSLTFIGRPSEWSCMLRHTAFGITFVLCISCVLGKTIVVLMAFKATLPGRNVMKWFGPAQQRLSVLAFTLIQIVICILWLTINPPFPFKNMNHYKDKIILECALGSPIGFWAVLGYIGLLAMLCFVLAFLARKLPDNFNEAKFITFSMLIFCAVWITFVPAYVSSPGKTVPSDRFQVIGLVQLMKYFDWRWVGIIHSVSSYSDKGTSEFVKEAEKEGICVEYRLPYSRRSEKEFNVIVETLSGSSSKVVLLFQPSNTSTMCTGTEDLRTVSSDYTDVTYFRAENNVYKAVYLVAYALHALLQCHNGSNPTTGKSCVTKNDVQPKLVLEHIRYVNFTTKNGAKVFFDENGDSIAQYDLVNWQMKEDGTVEIVNIGQYDTSLPEGEKFKLKDNARKVWGGNSNEVPRSVCREPCPPGTRKAINKRKPVCCFDCFECPEGTISNKTNSPDCLICPPEFWPNEKKDQCLPKPTEYLSYGEIMGALLTGFGCVGIFLSLLTSIIFLTHKETPIVKANNSELSFLLLFSLKLCFLCSLTFIGRPSDWSCMLRHTAFGITFVLCISCVLGKTIVVLMAFRATIPGSSVIKWFGPTQQRLSVITFTFIQVVICILWLTTNPPFPKMNMKYYKEKIILECALGSAVGFWAVLGYIGLLALLCFILAFLARKLPGSFNEAKLITFSMLIFCAVWITFIPAYVSSPGKFTVAVEIFAILASSFGLLACIFVPKCYIIIFRPEQNTKKHLMGKIPPQTL</sequence>
<evidence type="ECO:0000256" key="3">
    <source>
        <dbReference type="ARBA" id="ARBA00022475"/>
    </source>
</evidence>
<evidence type="ECO:0000256" key="7">
    <source>
        <dbReference type="ARBA" id="ARBA00023040"/>
    </source>
</evidence>
<dbReference type="Gene3D" id="3.40.50.2300">
    <property type="match status" value="9"/>
</dbReference>
<protein>
    <submittedName>
        <fullName evidence="15">7tm 3 multi-domain protein</fullName>
    </submittedName>
</protein>
<evidence type="ECO:0000259" key="14">
    <source>
        <dbReference type="PROSITE" id="PS50259"/>
    </source>
</evidence>
<evidence type="ECO:0000256" key="5">
    <source>
        <dbReference type="ARBA" id="ARBA00022729"/>
    </source>
</evidence>
<dbReference type="PRINTS" id="PR01535">
    <property type="entry name" value="VOMERONASL2R"/>
</dbReference>
<feature type="domain" description="G-protein coupled receptors family 3 profile" evidence="14">
    <location>
        <begin position="592"/>
        <end position="679"/>
    </location>
</feature>
<keyword evidence="9" id="KW-0675">Receptor</keyword>
<dbReference type="PROSITE" id="PS50259">
    <property type="entry name" value="G_PROTEIN_RECEP_F3_4"/>
    <property type="match status" value="5"/>
</dbReference>
<feature type="transmembrane region" description="Helical" evidence="12">
    <location>
        <begin position="2080"/>
        <end position="2100"/>
    </location>
</feature>
<dbReference type="InterPro" id="IPR028082">
    <property type="entry name" value="Peripla_BP_I"/>
</dbReference>
<feature type="transmembrane region" description="Helical" evidence="12">
    <location>
        <begin position="3620"/>
        <end position="3643"/>
    </location>
</feature>
<feature type="transmembrane region" description="Helical" evidence="12">
    <location>
        <begin position="2935"/>
        <end position="2959"/>
    </location>
</feature>
<evidence type="ECO:0000256" key="10">
    <source>
        <dbReference type="ARBA" id="ARBA00023180"/>
    </source>
</evidence>
<feature type="transmembrane region" description="Helical" evidence="12">
    <location>
        <begin position="3464"/>
        <end position="3488"/>
    </location>
</feature>
<evidence type="ECO:0000256" key="1">
    <source>
        <dbReference type="ARBA" id="ARBA00004651"/>
    </source>
</evidence>
<dbReference type="InterPro" id="IPR017978">
    <property type="entry name" value="GPCR_3_C"/>
</dbReference>
<dbReference type="InterPro" id="IPR001828">
    <property type="entry name" value="ANF_lig-bd_rcpt"/>
</dbReference>
<feature type="transmembrane region" description="Helical" evidence="12">
    <location>
        <begin position="2156"/>
        <end position="2176"/>
    </location>
</feature>
<evidence type="ECO:0000256" key="12">
    <source>
        <dbReference type="SAM" id="Phobius"/>
    </source>
</evidence>
<feature type="transmembrane region" description="Helical" evidence="12">
    <location>
        <begin position="1248"/>
        <end position="1272"/>
    </location>
</feature>
<keyword evidence="11" id="KW-0807">Transducer</keyword>
<feature type="transmembrane region" description="Helical" evidence="12">
    <location>
        <begin position="3508"/>
        <end position="3526"/>
    </location>
</feature>
<gene>
    <name evidence="15" type="ORF">SMAX5B_013459</name>
</gene>
<feature type="domain" description="G-protein coupled receptors family 3 profile" evidence="14">
    <location>
        <begin position="3394"/>
        <end position="3658"/>
    </location>
</feature>
<feature type="transmembrane region" description="Helical" evidence="12">
    <location>
        <begin position="3059"/>
        <end position="3079"/>
    </location>
</feature>
<feature type="domain" description="G-protein coupled receptors family 3 profile" evidence="14">
    <location>
        <begin position="2042"/>
        <end position="2293"/>
    </location>
</feature>
<dbReference type="PANTHER" id="PTHR24061">
    <property type="entry name" value="CALCIUM-SENSING RECEPTOR-RELATED"/>
    <property type="match status" value="1"/>
</dbReference>
<feature type="transmembrane region" description="Helical" evidence="12">
    <location>
        <begin position="1475"/>
        <end position="1499"/>
    </location>
</feature>
<dbReference type="PANTHER" id="PTHR24061:SF528">
    <property type="entry name" value="C-FAMILY ODORANT RECEPTOR OLFCD2-RELATED"/>
    <property type="match status" value="1"/>
</dbReference>
<evidence type="ECO:0000256" key="8">
    <source>
        <dbReference type="ARBA" id="ARBA00023136"/>
    </source>
</evidence>
<feature type="transmembrane region" description="Helical" evidence="12">
    <location>
        <begin position="2041"/>
        <end position="2065"/>
    </location>
</feature>
<comment type="similarity">
    <text evidence="2">Belongs to the G-protein coupled receptor 3 family.</text>
</comment>
<evidence type="ECO:0000256" key="9">
    <source>
        <dbReference type="ARBA" id="ARBA00023170"/>
    </source>
</evidence>
<feature type="transmembrane region" description="Helical" evidence="12">
    <location>
        <begin position="2903"/>
        <end position="2923"/>
    </location>
</feature>
<feature type="transmembrane region" description="Helical" evidence="12">
    <location>
        <begin position="3432"/>
        <end position="3452"/>
    </location>
</feature>
<dbReference type="Gene3D" id="2.10.50.30">
    <property type="entry name" value="GPCR, family 3, nine cysteines domain"/>
    <property type="match status" value="5"/>
</dbReference>
<feature type="transmembrane region" description="Helical" evidence="12">
    <location>
        <begin position="1287"/>
        <end position="1307"/>
    </location>
</feature>
<dbReference type="FunFam" id="3.40.50.2300:FF:000016">
    <property type="entry name" value="Taste 1 receptor member 2"/>
    <property type="match status" value="4"/>
</dbReference>
<evidence type="ECO:0000256" key="13">
    <source>
        <dbReference type="SAM" id="SignalP"/>
    </source>
</evidence>
<feature type="chain" id="PRO_5015944025" evidence="13">
    <location>
        <begin position="18"/>
        <end position="3663"/>
    </location>
</feature>
<dbReference type="InterPro" id="IPR004073">
    <property type="entry name" value="GPCR_3_vmron_rcpt_2"/>
</dbReference>
<feature type="transmembrane region" description="Helical" evidence="12">
    <location>
        <begin position="2112"/>
        <end position="2136"/>
    </location>
</feature>
<feature type="transmembrane region" description="Helical" evidence="12">
    <location>
        <begin position="2236"/>
        <end position="2256"/>
    </location>
</feature>
<dbReference type="InterPro" id="IPR000068">
    <property type="entry name" value="GPCR_3_Ca_sens_rcpt-rel"/>
</dbReference>
<evidence type="ECO:0000313" key="16">
    <source>
        <dbReference type="Proteomes" id="UP000246464"/>
    </source>
</evidence>
<keyword evidence="3" id="KW-1003">Cell membrane</keyword>
<reference evidence="15 16" key="1">
    <citation type="submission" date="2017-12" db="EMBL/GenBank/DDBJ databases">
        <title>Integrating genomic resources of turbot (Scophthalmus maximus) in depth evaluation of genetic and physical mapping variation across individuals.</title>
        <authorList>
            <person name="Martinez P."/>
        </authorList>
    </citation>
    <scope>NUCLEOTIDE SEQUENCE [LARGE SCALE GENOMIC DNA]</scope>
</reference>
<keyword evidence="4 12" id="KW-0812">Transmembrane</keyword>
<feature type="transmembrane region" description="Helical" evidence="12">
    <location>
        <begin position="3024"/>
        <end position="3047"/>
    </location>
</feature>
<dbReference type="InterPro" id="IPR017979">
    <property type="entry name" value="GPCR_3_CS"/>
</dbReference>
<keyword evidence="10" id="KW-0325">Glycoprotein</keyword>
<feature type="domain" description="G-protein coupled receptors family 3 profile" evidence="14">
    <location>
        <begin position="2865"/>
        <end position="3084"/>
    </location>
</feature>
<dbReference type="FunFam" id="2.10.50.30:FF:000002">
    <property type="entry name" value="Vomeronasal 2 receptor, h1"/>
    <property type="match status" value="5"/>
</dbReference>
<feature type="transmembrane region" description="Helical" evidence="12">
    <location>
        <begin position="3555"/>
        <end position="3576"/>
    </location>
</feature>
<feature type="transmembrane region" description="Helical" evidence="12">
    <location>
        <begin position="3588"/>
        <end position="3608"/>
    </location>
</feature>
<name>A0A2U9B4J8_SCOMX</name>
<feature type="transmembrane region" description="Helical" evidence="12">
    <location>
        <begin position="591"/>
        <end position="617"/>
    </location>
</feature>
<feature type="transmembrane region" description="Helical" evidence="12">
    <location>
        <begin position="2268"/>
        <end position="2292"/>
    </location>
</feature>
<dbReference type="InterPro" id="IPR000337">
    <property type="entry name" value="GPCR_3"/>
</dbReference>
<organism evidence="15 16">
    <name type="scientific">Scophthalmus maximus</name>
    <name type="common">Turbot</name>
    <name type="synonym">Psetta maxima</name>
    <dbReference type="NCBI Taxonomy" id="52904"/>
    <lineage>
        <taxon>Eukaryota</taxon>
        <taxon>Metazoa</taxon>
        <taxon>Chordata</taxon>
        <taxon>Craniata</taxon>
        <taxon>Vertebrata</taxon>
        <taxon>Euteleostomi</taxon>
        <taxon>Actinopterygii</taxon>
        <taxon>Neopterygii</taxon>
        <taxon>Teleostei</taxon>
        <taxon>Neoteleostei</taxon>
        <taxon>Acanthomorphata</taxon>
        <taxon>Carangaria</taxon>
        <taxon>Pleuronectiformes</taxon>
        <taxon>Pleuronectoidei</taxon>
        <taxon>Scophthalmidae</taxon>
        <taxon>Scophthalmus</taxon>
    </lineage>
</organism>
<feature type="signal peptide" evidence="13">
    <location>
        <begin position="1"/>
        <end position="17"/>
    </location>
</feature>
<feature type="transmembrane region" description="Helical" evidence="12">
    <location>
        <begin position="1363"/>
        <end position="1382"/>
    </location>
</feature>
<feature type="transmembrane region" description="Helical" evidence="12">
    <location>
        <begin position="1443"/>
        <end position="1463"/>
    </location>
</feature>
<feature type="transmembrane region" description="Helical" evidence="12">
    <location>
        <begin position="1410"/>
        <end position="1431"/>
    </location>
</feature>
<feature type="transmembrane region" description="Helical" evidence="12">
    <location>
        <begin position="2864"/>
        <end position="2888"/>
    </location>
</feature>
<keyword evidence="6 12" id="KW-1133">Transmembrane helix</keyword>
<feature type="transmembrane region" description="Helical" evidence="12">
    <location>
        <begin position="2979"/>
        <end position="2998"/>
    </location>
</feature>
<evidence type="ECO:0000256" key="4">
    <source>
        <dbReference type="ARBA" id="ARBA00022692"/>
    </source>
</evidence>
<proteinExistence type="inferred from homology"/>